<evidence type="ECO:0000313" key="1">
    <source>
        <dbReference type="EMBL" id="MER6903820.1"/>
    </source>
</evidence>
<accession>A0ABV1VBF6</accession>
<comment type="caution">
    <text evidence="1">The sequence shown here is derived from an EMBL/GenBank/DDBJ whole genome shotgun (WGS) entry which is preliminary data.</text>
</comment>
<dbReference type="RefSeq" id="WP_350715447.1">
    <property type="nucleotide sequence ID" value="NZ_JBEPCO010000002.1"/>
</dbReference>
<protein>
    <submittedName>
        <fullName evidence="1">Uncharacterized protein</fullName>
    </submittedName>
</protein>
<organism evidence="1 2">
    <name type="scientific">Streptomyces flaveolus</name>
    <dbReference type="NCBI Taxonomy" id="67297"/>
    <lineage>
        <taxon>Bacteria</taxon>
        <taxon>Bacillati</taxon>
        <taxon>Actinomycetota</taxon>
        <taxon>Actinomycetes</taxon>
        <taxon>Kitasatosporales</taxon>
        <taxon>Streptomycetaceae</taxon>
        <taxon>Streptomyces</taxon>
    </lineage>
</organism>
<reference evidence="1 2" key="1">
    <citation type="submission" date="2024-06" db="EMBL/GenBank/DDBJ databases">
        <title>The Natural Products Discovery Center: Release of the First 8490 Sequenced Strains for Exploring Actinobacteria Biosynthetic Diversity.</title>
        <authorList>
            <person name="Kalkreuter E."/>
            <person name="Kautsar S.A."/>
            <person name="Yang D."/>
            <person name="Bader C.D."/>
            <person name="Teijaro C.N."/>
            <person name="Fluegel L."/>
            <person name="Davis C.M."/>
            <person name="Simpson J.R."/>
            <person name="Lauterbach L."/>
            <person name="Steele A.D."/>
            <person name="Gui C."/>
            <person name="Meng S."/>
            <person name="Li G."/>
            <person name="Viehrig K."/>
            <person name="Ye F."/>
            <person name="Su P."/>
            <person name="Kiefer A.F."/>
            <person name="Nichols A."/>
            <person name="Cepeda A.J."/>
            <person name="Yan W."/>
            <person name="Fan B."/>
            <person name="Jiang Y."/>
            <person name="Adhikari A."/>
            <person name="Zheng C.-J."/>
            <person name="Schuster L."/>
            <person name="Cowan T.M."/>
            <person name="Smanski M.J."/>
            <person name="Chevrette M.G."/>
            <person name="De Carvalho L.P.S."/>
            <person name="Shen B."/>
        </authorList>
    </citation>
    <scope>NUCLEOTIDE SEQUENCE [LARGE SCALE GENOMIC DNA]</scope>
    <source>
        <strain evidence="1 2">NPDC000632</strain>
    </source>
</reference>
<sequence length="77" mass="7644">MTIDQPPAGAVGPAVLQLPPQTPPVIRNVTGCGALGAGSGIEADFDLFGSLGGTLDQMIGSSLGQLVDAGSSFLGWF</sequence>
<dbReference type="EMBL" id="JBEPCV010000005">
    <property type="protein sequence ID" value="MER6903820.1"/>
    <property type="molecule type" value="Genomic_DNA"/>
</dbReference>
<name>A0ABV1VBF6_9ACTN</name>
<keyword evidence="2" id="KW-1185">Reference proteome</keyword>
<dbReference type="Proteomes" id="UP001490330">
    <property type="component" value="Unassembled WGS sequence"/>
</dbReference>
<evidence type="ECO:0000313" key="2">
    <source>
        <dbReference type="Proteomes" id="UP001490330"/>
    </source>
</evidence>
<gene>
    <name evidence="1" type="ORF">ABT322_08530</name>
</gene>
<proteinExistence type="predicted"/>